<proteinExistence type="predicted"/>
<dbReference type="Gene3D" id="3.30.700.20">
    <property type="entry name" value="Hypothetical protein ph0010, domain 1"/>
    <property type="match status" value="1"/>
</dbReference>
<dbReference type="VEuPathDB" id="TriTrypDB:ADEAN_000384700"/>
<name>S9UTZ2_9TRYP</name>
<dbReference type="EMBL" id="LR877150">
    <property type="protein sequence ID" value="CAD2216385.1"/>
    <property type="molecule type" value="Genomic_DNA"/>
</dbReference>
<evidence type="ECO:0000259" key="1">
    <source>
        <dbReference type="PROSITE" id="PS51112"/>
    </source>
</evidence>
<organism evidence="2 3">
    <name type="scientific">Angomonas deanei</name>
    <dbReference type="NCBI Taxonomy" id="59799"/>
    <lineage>
        <taxon>Eukaryota</taxon>
        <taxon>Discoba</taxon>
        <taxon>Euglenozoa</taxon>
        <taxon>Kinetoplastea</taxon>
        <taxon>Metakinetoplastina</taxon>
        <taxon>Trypanosomatida</taxon>
        <taxon>Trypanosomatidae</taxon>
        <taxon>Strigomonadinae</taxon>
        <taxon>Angomonas</taxon>
    </lineage>
</organism>
<dbReference type="InterPro" id="IPR036071">
    <property type="entry name" value="AMMECR1_dom_sf"/>
</dbReference>
<dbReference type="PANTHER" id="PTHR13016:SF0">
    <property type="entry name" value="AMME SYNDROME CANDIDATE GENE 1 PROTEIN"/>
    <property type="match status" value="1"/>
</dbReference>
<dbReference type="AlphaFoldDB" id="S9UTZ2"/>
<protein>
    <submittedName>
        <fullName evidence="2">AMMECR1, putative</fullName>
    </submittedName>
</protein>
<dbReference type="SUPFAM" id="SSF143447">
    <property type="entry name" value="AMMECR1-like"/>
    <property type="match status" value="1"/>
</dbReference>
<keyword evidence="3" id="KW-1185">Reference proteome</keyword>
<dbReference type="NCBIfam" id="TIGR00296">
    <property type="entry name" value="TIGR00296 family protein"/>
    <property type="match status" value="1"/>
</dbReference>
<sequence>MISVATEEMAVYCFNIVKSRILKQPVPLCPESIPDVDSPIFITFKKVPSGDLRGCIGNFSPAPLRAQLRDYAIAAAFEDPRFGPIKESELPKLACCVSLLHSFEKCEKWDDWEIGKHGVKLTYKTFRSTYLPSIPIEQGWTKEQTIKSLLAKGGFKDKVTDSVLKEVSATRYQVSKCCVNYTDIKWPSSPSK</sequence>
<dbReference type="OrthoDB" id="24630at2759"/>
<evidence type="ECO:0000313" key="2">
    <source>
        <dbReference type="EMBL" id="CAD2216385.1"/>
    </source>
</evidence>
<accession>S9UTZ2</accession>
<gene>
    <name evidence="2" type="ORF">ADEAN_000384700</name>
</gene>
<dbReference type="PROSITE" id="PS51112">
    <property type="entry name" value="AMMECR1"/>
    <property type="match status" value="1"/>
</dbReference>
<reference evidence="2 3" key="1">
    <citation type="submission" date="2020-08" db="EMBL/GenBank/DDBJ databases">
        <authorList>
            <person name="Newling K."/>
            <person name="Davey J."/>
            <person name="Forrester S."/>
        </authorList>
    </citation>
    <scope>NUCLEOTIDE SEQUENCE [LARGE SCALE GENOMIC DNA]</scope>
    <source>
        <strain evidence="3">Crithidia deanei Carvalho (ATCC PRA-265)</strain>
    </source>
</reference>
<feature type="domain" description="AMMECR1" evidence="1">
    <location>
        <begin position="1"/>
        <end position="188"/>
    </location>
</feature>
<dbReference type="InterPro" id="IPR002733">
    <property type="entry name" value="AMMECR1_domain"/>
</dbReference>
<dbReference type="PANTHER" id="PTHR13016">
    <property type="entry name" value="AMMECR1 HOMOLOG"/>
    <property type="match status" value="1"/>
</dbReference>
<dbReference type="InterPro" id="IPR023473">
    <property type="entry name" value="AMMECR1"/>
</dbReference>
<dbReference type="Pfam" id="PF01871">
    <property type="entry name" value="AMMECR1"/>
    <property type="match status" value="1"/>
</dbReference>
<dbReference type="Proteomes" id="UP000515908">
    <property type="component" value="Chromosome 06"/>
</dbReference>
<evidence type="ECO:0000313" key="3">
    <source>
        <dbReference type="Proteomes" id="UP000515908"/>
    </source>
</evidence>
<dbReference type="InterPro" id="IPR027485">
    <property type="entry name" value="AMMECR1_N"/>
</dbReference>